<dbReference type="GO" id="GO:0001682">
    <property type="term" value="P:tRNA 5'-leader removal"/>
    <property type="evidence" value="ECO:0007669"/>
    <property type="project" value="InterPro"/>
</dbReference>
<dbReference type="Pfam" id="PF01868">
    <property type="entry name" value="RNase_P-MRP_p29"/>
    <property type="match status" value="1"/>
</dbReference>
<gene>
    <name evidence="1" type="ORF">COW69_00345</name>
</gene>
<evidence type="ECO:0000313" key="2">
    <source>
        <dbReference type="Proteomes" id="UP000229789"/>
    </source>
</evidence>
<accession>A0A2G9LJV2</accession>
<proteinExistence type="predicted"/>
<dbReference type="InterPro" id="IPR002730">
    <property type="entry name" value="Rpp29/RNP1"/>
</dbReference>
<dbReference type="Gene3D" id="2.30.30.210">
    <property type="entry name" value="Ribonuclease P/MRP, subunit p29"/>
    <property type="match status" value="1"/>
</dbReference>
<comment type="caution">
    <text evidence="1">The sequence shown here is derived from an EMBL/GenBank/DDBJ whole genome shotgun (WGS) entry which is preliminary data.</text>
</comment>
<dbReference type="EMBL" id="PCUF01000001">
    <property type="protein sequence ID" value="PIN66826.1"/>
    <property type="molecule type" value="Genomic_DNA"/>
</dbReference>
<dbReference type="Proteomes" id="UP000229789">
    <property type="component" value="Unassembled WGS sequence"/>
</dbReference>
<evidence type="ECO:0000313" key="1">
    <source>
        <dbReference type="EMBL" id="PIN66826.1"/>
    </source>
</evidence>
<organism evidence="1 2">
    <name type="scientific">Huberarchaeum crystalense</name>
    <dbReference type="NCBI Taxonomy" id="2014257"/>
    <lineage>
        <taxon>Archaea</taxon>
        <taxon>Candidatus Huberarchaeota</taxon>
        <taxon>Candidatus Huberarchaeia</taxon>
        <taxon>Candidatus Huberarchaeales</taxon>
        <taxon>Candidatus Huberarchaeaceae</taxon>
        <taxon>Candidatus Huberarchaeum</taxon>
    </lineage>
</organism>
<name>A0A2G9LJV2_HUBC1</name>
<dbReference type="InterPro" id="IPR036980">
    <property type="entry name" value="RNase_P/MRP_Rpp29_sf"/>
</dbReference>
<dbReference type="GO" id="GO:0003723">
    <property type="term" value="F:RNA binding"/>
    <property type="evidence" value="ECO:0007669"/>
    <property type="project" value="InterPro"/>
</dbReference>
<reference evidence="1 2" key="1">
    <citation type="submission" date="2017-09" db="EMBL/GenBank/DDBJ databases">
        <title>Depth-based differentiation of microbial function through sediment-hosted aquifers and enrichment of novel symbionts in the deep terrestrial subsurface.</title>
        <authorList>
            <person name="Probst A.J."/>
            <person name="Ladd B."/>
            <person name="Jarett J.K."/>
            <person name="Geller-Mcgrath D.E."/>
            <person name="Sieber C.M."/>
            <person name="Emerson J.B."/>
            <person name="Anantharaman K."/>
            <person name="Thomas B.C."/>
            <person name="Malmstrom R."/>
            <person name="Stieglmeier M."/>
            <person name="Klingl A."/>
            <person name="Woyke T."/>
            <person name="Ryan C.M."/>
            <person name="Banfield J.F."/>
        </authorList>
    </citation>
    <scope>NUCLEOTIDE SEQUENCE [LARGE SCALE GENOMIC DNA]</scope>
    <source>
        <strain evidence="1">CG18_big_fil_WC_8_21_14_2_50_31_19</strain>
    </source>
</reference>
<protein>
    <submittedName>
        <fullName evidence="1">Uncharacterized protein</fullName>
    </submittedName>
</protein>
<dbReference type="GO" id="GO:0030677">
    <property type="term" value="C:ribonuclease P complex"/>
    <property type="evidence" value="ECO:0007669"/>
    <property type="project" value="InterPro"/>
</dbReference>
<dbReference type="SMART" id="SM00538">
    <property type="entry name" value="POP4"/>
    <property type="match status" value="1"/>
</dbReference>
<dbReference type="SUPFAM" id="SSF101744">
    <property type="entry name" value="Rof/RNase P subunit-like"/>
    <property type="match status" value="1"/>
</dbReference>
<dbReference type="InterPro" id="IPR023534">
    <property type="entry name" value="Rof/RNase_P-like"/>
</dbReference>
<sequence length="90" mass="10826">MLQQEKKRQQALQILKTNFINSFLENKLHPQIKGRVINETKNSFLVETNQGEKRTLKQNNIFTFTFRDKKKYKINGNLLVGNIWERLKKY</sequence>
<dbReference type="AlphaFoldDB" id="A0A2G9LJV2"/>